<dbReference type="SUPFAM" id="SSF53720">
    <property type="entry name" value="ALDH-like"/>
    <property type="match status" value="1"/>
</dbReference>
<keyword evidence="3" id="KW-0520">NAD</keyword>
<dbReference type="InterPro" id="IPR016163">
    <property type="entry name" value="Ald_DH_C"/>
</dbReference>
<proteinExistence type="inferred from homology"/>
<comment type="similarity">
    <text evidence="1 5">Belongs to the aldehyde dehydrogenase family.</text>
</comment>
<evidence type="ECO:0000256" key="5">
    <source>
        <dbReference type="RuleBase" id="RU003345"/>
    </source>
</evidence>
<accession>A0ABM6TFM9</accession>
<dbReference type="InterPro" id="IPR016161">
    <property type="entry name" value="Ald_DH/histidinol_DH"/>
</dbReference>
<evidence type="ECO:0000313" key="7">
    <source>
        <dbReference type="EMBL" id="AVQ01961.1"/>
    </source>
</evidence>
<sequence>MLDVAAIRTEIEPPSGRLLAGAAWGGALFDGAWRAGAGEISVIEKATGATLGSVGLADPALTREVIDKAQAAQRAWAGVPAEARAALIRKAAGLLEANADEILEWIVRESGGLRPKAEFELHSAVAELHHAAAQLIQPHGHILASPDPSRTSLAQRLPLGVVGVITPWNFPLLLAMRSAAPALALGNAVVLKPDPQTPICGGVVLARIFEEAGLPAGVFGLVNGGADVGEALIEHPAVRMITFTGSTAVGRRVGELAGRHLKKVALELGGNNAFIVLDDADLAAAASAGAWGSFLHQGQICMATGRHIVHRKIAQAYTEALAQKAAHLPVGDPFRQQVALGPIINERQLANVHAIVSQSVEQGAQLAAGGTYEGLFYRPTVLAGVTADMPAFSREIFGPVAPVIIAEDDDHAVALANQTEYGLSGAIQTGRLDRGLSLARQIHAGMVHVNDQTVGDMPQIPMGGMGSSGNGNRFGSITAWEEFTEWQWLTFSSTPARYPF</sequence>
<gene>
    <name evidence="7" type="ORF">B7G68_08940</name>
</gene>
<dbReference type="InterPro" id="IPR015590">
    <property type="entry name" value="Aldehyde_DH_dom"/>
</dbReference>
<reference evidence="7 8" key="1">
    <citation type="journal article" date="2015" name="Biotechnol. Bioeng.">
        <title>Genome sequence and phenotypic characterization of Caulobacter segnis.</title>
        <authorList>
            <person name="Patel S."/>
            <person name="Fletcher B."/>
            <person name="Scott D.C."/>
            <person name="Ely B."/>
        </authorList>
    </citation>
    <scope>NUCLEOTIDE SEQUENCE [LARGE SCALE GENOMIC DNA]</scope>
    <source>
        <strain evidence="7 8">TK0059</strain>
    </source>
</reference>
<name>A0ABM6TFM9_9CAUL</name>
<dbReference type="Gene3D" id="3.40.605.10">
    <property type="entry name" value="Aldehyde Dehydrogenase, Chain A, domain 1"/>
    <property type="match status" value="1"/>
</dbReference>
<organism evidence="7 8">
    <name type="scientific">Caulobacter segnis</name>
    <dbReference type="NCBI Taxonomy" id="88688"/>
    <lineage>
        <taxon>Bacteria</taxon>
        <taxon>Pseudomonadati</taxon>
        <taxon>Pseudomonadota</taxon>
        <taxon>Alphaproteobacteria</taxon>
        <taxon>Caulobacterales</taxon>
        <taxon>Caulobacteraceae</taxon>
        <taxon>Caulobacter</taxon>
    </lineage>
</organism>
<keyword evidence="2 5" id="KW-0560">Oxidoreductase</keyword>
<dbReference type="RefSeq" id="WP_013078875.1">
    <property type="nucleotide sequence ID" value="NZ_CP027850.1"/>
</dbReference>
<evidence type="ECO:0000256" key="1">
    <source>
        <dbReference type="ARBA" id="ARBA00009986"/>
    </source>
</evidence>
<dbReference type="PROSITE" id="PS00070">
    <property type="entry name" value="ALDEHYDE_DEHYDR_CYS"/>
    <property type="match status" value="1"/>
</dbReference>
<evidence type="ECO:0000256" key="4">
    <source>
        <dbReference type="PROSITE-ProRule" id="PRU10007"/>
    </source>
</evidence>
<evidence type="ECO:0000256" key="2">
    <source>
        <dbReference type="ARBA" id="ARBA00023002"/>
    </source>
</evidence>
<dbReference type="Proteomes" id="UP000240527">
    <property type="component" value="Chromosome"/>
</dbReference>
<evidence type="ECO:0000259" key="6">
    <source>
        <dbReference type="Pfam" id="PF00171"/>
    </source>
</evidence>
<keyword evidence="8" id="KW-1185">Reference proteome</keyword>
<dbReference type="EMBL" id="CP027850">
    <property type="protein sequence ID" value="AVQ01961.1"/>
    <property type="molecule type" value="Genomic_DNA"/>
</dbReference>
<protein>
    <submittedName>
        <fullName evidence="7">Benzaldehyde dehydrogenase</fullName>
    </submittedName>
</protein>
<dbReference type="Pfam" id="PF00171">
    <property type="entry name" value="Aldedh"/>
    <property type="match status" value="1"/>
</dbReference>
<dbReference type="CDD" id="cd07104">
    <property type="entry name" value="ALDH_BenzADH-like"/>
    <property type="match status" value="1"/>
</dbReference>
<dbReference type="InterPro" id="IPR029510">
    <property type="entry name" value="Ald_DH_CS_GLU"/>
</dbReference>
<dbReference type="Gene3D" id="3.40.309.10">
    <property type="entry name" value="Aldehyde Dehydrogenase, Chain A, domain 2"/>
    <property type="match status" value="1"/>
</dbReference>
<dbReference type="PROSITE" id="PS00687">
    <property type="entry name" value="ALDEHYDE_DEHYDR_GLU"/>
    <property type="match status" value="1"/>
</dbReference>
<evidence type="ECO:0000256" key="3">
    <source>
        <dbReference type="ARBA" id="ARBA00023027"/>
    </source>
</evidence>
<evidence type="ECO:0000313" key="8">
    <source>
        <dbReference type="Proteomes" id="UP000240527"/>
    </source>
</evidence>
<feature type="active site" evidence="4">
    <location>
        <position position="267"/>
    </location>
</feature>
<dbReference type="InterPro" id="IPR016162">
    <property type="entry name" value="Ald_DH_N"/>
</dbReference>
<feature type="domain" description="Aldehyde dehydrogenase" evidence="6">
    <location>
        <begin position="34"/>
        <end position="488"/>
    </location>
</feature>
<dbReference type="InterPro" id="IPR016160">
    <property type="entry name" value="Ald_DH_CS_CYS"/>
</dbReference>
<dbReference type="PANTHER" id="PTHR42986:SF1">
    <property type="entry name" value="BENZALDEHYDE DEHYDROGENASE YFMT"/>
    <property type="match status" value="1"/>
</dbReference>
<dbReference type="PANTHER" id="PTHR42986">
    <property type="entry name" value="BENZALDEHYDE DEHYDROGENASE YFMT"/>
    <property type="match status" value="1"/>
</dbReference>